<keyword evidence="2" id="KW-1185">Reference proteome</keyword>
<dbReference type="AlphaFoldDB" id="A0A5N6P346"/>
<reference evidence="1 2" key="1">
    <citation type="submission" date="2019-05" db="EMBL/GenBank/DDBJ databases">
        <title>Mikania micrantha, genome provides insights into the molecular mechanism of rapid growth.</title>
        <authorList>
            <person name="Liu B."/>
        </authorList>
    </citation>
    <scope>NUCLEOTIDE SEQUENCE [LARGE SCALE GENOMIC DNA]</scope>
    <source>
        <strain evidence="1">NLD-2019</strain>
        <tissue evidence="1">Leaf</tissue>
    </source>
</reference>
<accession>A0A5N6P346</accession>
<organism evidence="1 2">
    <name type="scientific">Mikania micrantha</name>
    <name type="common">bitter vine</name>
    <dbReference type="NCBI Taxonomy" id="192012"/>
    <lineage>
        <taxon>Eukaryota</taxon>
        <taxon>Viridiplantae</taxon>
        <taxon>Streptophyta</taxon>
        <taxon>Embryophyta</taxon>
        <taxon>Tracheophyta</taxon>
        <taxon>Spermatophyta</taxon>
        <taxon>Magnoliopsida</taxon>
        <taxon>eudicotyledons</taxon>
        <taxon>Gunneridae</taxon>
        <taxon>Pentapetalae</taxon>
        <taxon>asterids</taxon>
        <taxon>campanulids</taxon>
        <taxon>Asterales</taxon>
        <taxon>Asteraceae</taxon>
        <taxon>Asteroideae</taxon>
        <taxon>Heliantheae alliance</taxon>
        <taxon>Eupatorieae</taxon>
        <taxon>Mikania</taxon>
    </lineage>
</organism>
<name>A0A5N6P346_9ASTR</name>
<evidence type="ECO:0000313" key="2">
    <source>
        <dbReference type="Proteomes" id="UP000326396"/>
    </source>
</evidence>
<sequence length="162" mass="18460">MLMAINDLVRDAESTQYFTDQSFLPDSTFEQNIPSFTFRDDTYLREEHFQNEIDGHILGALKECLEEIDVKGKELFRQIVSDTHVEVSLGRLAREAIGEHRAKDLLGKIGTKVINKMKGDQNDEGFVVASRDLNNDDELAQKLERFKIKTVNIGGVVTQEEK</sequence>
<gene>
    <name evidence="1" type="ORF">E3N88_14431</name>
</gene>
<evidence type="ECO:0000313" key="1">
    <source>
        <dbReference type="EMBL" id="KAD5803071.1"/>
    </source>
</evidence>
<proteinExistence type="predicted"/>
<dbReference type="OrthoDB" id="1703123at2759"/>
<dbReference type="Proteomes" id="UP000326396">
    <property type="component" value="Linkage Group LG15"/>
</dbReference>
<protein>
    <submittedName>
        <fullName evidence="1">Uncharacterized protein</fullName>
    </submittedName>
</protein>
<dbReference type="EMBL" id="SZYD01000007">
    <property type="protein sequence ID" value="KAD5803071.1"/>
    <property type="molecule type" value="Genomic_DNA"/>
</dbReference>
<comment type="caution">
    <text evidence="1">The sequence shown here is derived from an EMBL/GenBank/DDBJ whole genome shotgun (WGS) entry which is preliminary data.</text>
</comment>